<comment type="caution">
    <text evidence="2">The sequence shown here is derived from an EMBL/GenBank/DDBJ whole genome shotgun (WGS) entry which is preliminary data.</text>
</comment>
<gene>
    <name evidence="2" type="ORF">HNR61_005247</name>
</gene>
<accession>A0A7W3QNG6</accession>
<dbReference type="GO" id="GO:0005829">
    <property type="term" value="C:cytosol"/>
    <property type="evidence" value="ECO:0007669"/>
    <property type="project" value="TreeGrafter"/>
</dbReference>
<dbReference type="PANTHER" id="PTHR11117:SF24">
    <property type="entry name" value="PROTEIN FDRA"/>
    <property type="match status" value="1"/>
</dbReference>
<feature type="domain" description="ATP-citrate synthase/succinyl-CoA ligase C-terminal" evidence="1">
    <location>
        <begin position="334"/>
        <end position="475"/>
    </location>
</feature>
<dbReference type="EMBL" id="JACJIA010000007">
    <property type="protein sequence ID" value="MBA8953594.1"/>
    <property type="molecule type" value="Genomic_DNA"/>
</dbReference>
<dbReference type="RefSeq" id="WP_312898098.1">
    <property type="nucleotide sequence ID" value="NZ_JACJIA010000007.1"/>
</dbReference>
<name>A0A7W3QNG6_ACTNM</name>
<evidence type="ECO:0000313" key="2">
    <source>
        <dbReference type="EMBL" id="MBA8953594.1"/>
    </source>
</evidence>
<dbReference type="AlphaFoldDB" id="A0A7W3QNG6"/>
<dbReference type="Gene3D" id="3.40.50.720">
    <property type="entry name" value="NAD(P)-binding Rossmann-like Domain"/>
    <property type="match status" value="1"/>
</dbReference>
<dbReference type="PANTHER" id="PTHR11117">
    <property type="entry name" value="SUCCINYL-COA LIGASE SUBUNIT ALPHA"/>
    <property type="match status" value="1"/>
</dbReference>
<dbReference type="GO" id="GO:0004776">
    <property type="term" value="F:succinate-CoA ligase (GDP-forming) activity"/>
    <property type="evidence" value="ECO:0007669"/>
    <property type="project" value="TreeGrafter"/>
</dbReference>
<sequence length="483" mass="48399">MVVNEVVLLRAGVYRDSVTLMRVSRALGELQGVGDAMAAMATPSNRELLAELGFAVPAGATPADLVVALRARDGDALDGARAAVDGLLAERPPDPASEVEPPPLTTASAAARGDATVALVSVPGPHVVPEAMDALAAGLNVMIFSDNVPVEQEVALKDAAARRGLIVMGPDCGTAVVGGVGLGFANVVRPGPVGVVAASGTGAQQVMCLLEEAGVGVRHVLGVGGRDLSPRVSGRSALAALAALDADPGTELIVLVSKPPAPRVAALVREAARRLDTPVVPAFPGGDDDLTGAVERVLRALGRAVPEWPRWDAPRGRAAGGSPHGSPHGALRGLFAGGTLRDEAEAIAATALGDLAAGGHRLVDFGDDVYTRGRAHPMIDPALRLAALAREAADPGCGVLLLDVVLGHGADPDPAAALAPALAGALDARGDLAAVVSLCGTPGDPQDRDRQAAALRDAGAAVFASNAEAARHAAALVKGARDA</sequence>
<reference evidence="2 3" key="1">
    <citation type="submission" date="2020-08" db="EMBL/GenBank/DDBJ databases">
        <title>Genomic Encyclopedia of Type Strains, Phase IV (KMG-IV): sequencing the most valuable type-strain genomes for metagenomic binning, comparative biology and taxonomic classification.</title>
        <authorList>
            <person name="Goeker M."/>
        </authorList>
    </citation>
    <scope>NUCLEOTIDE SEQUENCE [LARGE SCALE GENOMIC DNA]</scope>
    <source>
        <strain evidence="2 3">DSM 44197</strain>
    </source>
</reference>
<dbReference type="SUPFAM" id="SSF52210">
    <property type="entry name" value="Succinyl-CoA synthetase domains"/>
    <property type="match status" value="2"/>
</dbReference>
<dbReference type="InterPro" id="IPR016102">
    <property type="entry name" value="Succinyl-CoA_synth-like"/>
</dbReference>
<dbReference type="Pfam" id="PF00549">
    <property type="entry name" value="Ligase_CoA"/>
    <property type="match status" value="1"/>
</dbReference>
<dbReference type="Gene3D" id="3.40.50.261">
    <property type="entry name" value="Succinyl-CoA synthetase domains"/>
    <property type="match status" value="2"/>
</dbReference>
<keyword evidence="3" id="KW-1185">Reference proteome</keyword>
<dbReference type="GO" id="GO:0004775">
    <property type="term" value="F:succinate-CoA ligase (ADP-forming) activity"/>
    <property type="evidence" value="ECO:0007669"/>
    <property type="project" value="TreeGrafter"/>
</dbReference>
<evidence type="ECO:0000313" key="3">
    <source>
        <dbReference type="Proteomes" id="UP000572680"/>
    </source>
</evidence>
<dbReference type="GO" id="GO:0009361">
    <property type="term" value="C:succinate-CoA ligase complex (ADP-forming)"/>
    <property type="evidence" value="ECO:0007669"/>
    <property type="project" value="TreeGrafter"/>
</dbReference>
<protein>
    <submittedName>
        <fullName evidence="2">FdrA protein</fullName>
    </submittedName>
</protein>
<organism evidence="2 3">
    <name type="scientific">Actinomadura namibiensis</name>
    <dbReference type="NCBI Taxonomy" id="182080"/>
    <lineage>
        <taxon>Bacteria</taxon>
        <taxon>Bacillati</taxon>
        <taxon>Actinomycetota</taxon>
        <taxon>Actinomycetes</taxon>
        <taxon>Streptosporangiales</taxon>
        <taxon>Thermomonosporaceae</taxon>
        <taxon>Actinomadura</taxon>
    </lineage>
</organism>
<evidence type="ECO:0000259" key="1">
    <source>
        <dbReference type="Pfam" id="PF00549"/>
    </source>
</evidence>
<dbReference type="Proteomes" id="UP000572680">
    <property type="component" value="Unassembled WGS sequence"/>
</dbReference>
<dbReference type="InterPro" id="IPR005811">
    <property type="entry name" value="SUCC_ACL_C"/>
</dbReference>
<proteinExistence type="predicted"/>
<dbReference type="GO" id="GO:0006099">
    <property type="term" value="P:tricarboxylic acid cycle"/>
    <property type="evidence" value="ECO:0007669"/>
    <property type="project" value="TreeGrafter"/>
</dbReference>